<feature type="signal peptide" evidence="9">
    <location>
        <begin position="1"/>
        <end position="19"/>
    </location>
</feature>
<evidence type="ECO:0000256" key="2">
    <source>
        <dbReference type="ARBA" id="ARBA00008017"/>
    </source>
</evidence>
<dbReference type="Pfam" id="PF21082">
    <property type="entry name" value="MS_channel_3rd"/>
    <property type="match status" value="1"/>
</dbReference>
<dbReference type="InterPro" id="IPR011014">
    <property type="entry name" value="MscS_channel_TM-2"/>
</dbReference>
<evidence type="ECO:0000256" key="1">
    <source>
        <dbReference type="ARBA" id="ARBA00004651"/>
    </source>
</evidence>
<evidence type="ECO:0000313" key="14">
    <source>
        <dbReference type="Proteomes" id="UP000280792"/>
    </source>
</evidence>
<evidence type="ECO:0000259" key="12">
    <source>
        <dbReference type="Pfam" id="PF21088"/>
    </source>
</evidence>
<dbReference type="Proteomes" id="UP000280792">
    <property type="component" value="Unassembled WGS sequence"/>
</dbReference>
<feature type="transmembrane region" description="Helical" evidence="8">
    <location>
        <begin position="492"/>
        <end position="521"/>
    </location>
</feature>
<dbReference type="Pfam" id="PF21088">
    <property type="entry name" value="MS_channel_1st"/>
    <property type="match status" value="1"/>
</dbReference>
<protein>
    <recommendedName>
        <fullName evidence="15">Mechanosensitive ion channel protein MscS</fullName>
    </recommendedName>
</protein>
<dbReference type="GO" id="GO:0008381">
    <property type="term" value="F:mechanosensitive monoatomic ion channel activity"/>
    <property type="evidence" value="ECO:0007669"/>
    <property type="project" value="UniProtKB-ARBA"/>
</dbReference>
<evidence type="ECO:0000256" key="9">
    <source>
        <dbReference type="SAM" id="SignalP"/>
    </source>
</evidence>
<dbReference type="InterPro" id="IPR052702">
    <property type="entry name" value="MscS-like_channel"/>
</dbReference>
<comment type="caution">
    <text evidence="13">The sequence shown here is derived from an EMBL/GenBank/DDBJ whole genome shotgun (WGS) entry which is preliminary data.</text>
</comment>
<proteinExistence type="inferred from homology"/>
<dbReference type="RefSeq" id="WP_125014136.1">
    <property type="nucleotide sequence ID" value="NZ_QWEZ01000001.1"/>
</dbReference>
<evidence type="ECO:0000256" key="3">
    <source>
        <dbReference type="ARBA" id="ARBA00022475"/>
    </source>
</evidence>
<dbReference type="Gene3D" id="1.10.287.1260">
    <property type="match status" value="1"/>
</dbReference>
<evidence type="ECO:0000256" key="7">
    <source>
        <dbReference type="SAM" id="Coils"/>
    </source>
</evidence>
<keyword evidence="3" id="KW-1003">Cell membrane</keyword>
<feature type="transmembrane region" description="Helical" evidence="8">
    <location>
        <begin position="467"/>
        <end position="486"/>
    </location>
</feature>
<dbReference type="PANTHER" id="PTHR30347">
    <property type="entry name" value="POTASSIUM CHANNEL RELATED"/>
    <property type="match status" value="1"/>
</dbReference>
<reference evidence="13 14" key="1">
    <citation type="submission" date="2018-08" db="EMBL/GenBank/DDBJ databases">
        <authorList>
            <person name="Khan S.A."/>
        </authorList>
    </citation>
    <scope>NUCLEOTIDE SEQUENCE [LARGE SCALE GENOMIC DNA]</scope>
    <source>
        <strain evidence="13 14">GTF-13</strain>
    </source>
</reference>
<sequence length="703" mass="79158">MRALLLSLFILLFPAVALGAEGPLANLPVIKIQKIEPGWWSVLEGMNSEERASYLKGIESQFRTQLDSSSDLNTQQTLKLIYSLMDRVIKGDDTPLVIANLPLKNDSYSIPQWLELFQLQVQYENQLLTYRHRQERLATFIDELRRSIANDLVSYRATPEASIERLQLAALVVRNQLELVISRHQNSRLTNAIAQLEARQKELLALQEFAVRNLTPTPERQKGLQEQLDKLQKRIESNSVEAYKAKLRELTGSTTAQPSAQNIDERLSEFQTYAQWLNLRAQQGSLDLELMLERGLSGTHLPLPPPQKAIWSELESLLQKADSNFTDLLTTLDITASSDKPSRMKEAWNSLSEARQMMQSVAYRSRQTNYLFSGYETVALAQRSWWEPEKFALGRLLKQAFTGAYELWDYPIFLVNEAPVTIASLSGFMLILLLAFVASSLIRKGISRVGQSRTTVSESALFTIGRILHYIIITAGLLIGFSALGLDFSNLAIIAGALGVGIGFGLQSIFNNFISGLILLFERPLKVGDLVELESGVRGRIKSINVRSTQIATWDNIDILVPNSEFISGRVTNYTYTDDLRRLHVPFGVAYGTDKEQVKAAAIEAALTIDYTLNTRDRGPDVWLVNMGESSLDFELVVWIRGNRLPKHTNPIAAYLWAIETSLGAHNIEIPFPQRDLHLRSVDDKLLARYQPPQHLKGTPDHE</sequence>
<dbReference type="GO" id="GO:0005886">
    <property type="term" value="C:plasma membrane"/>
    <property type="evidence" value="ECO:0007669"/>
    <property type="project" value="UniProtKB-SubCell"/>
</dbReference>
<evidence type="ECO:0000313" key="13">
    <source>
        <dbReference type="EMBL" id="RRJ83809.1"/>
    </source>
</evidence>
<dbReference type="SUPFAM" id="SSF82689">
    <property type="entry name" value="Mechanosensitive channel protein MscS (YggB), C-terminal domain"/>
    <property type="match status" value="1"/>
</dbReference>
<evidence type="ECO:0000256" key="5">
    <source>
        <dbReference type="ARBA" id="ARBA00022989"/>
    </source>
</evidence>
<dbReference type="InterPro" id="IPR049278">
    <property type="entry name" value="MS_channel_C"/>
</dbReference>
<dbReference type="InterPro" id="IPR011066">
    <property type="entry name" value="MscS_channel_C_sf"/>
</dbReference>
<evidence type="ECO:0000259" key="10">
    <source>
        <dbReference type="Pfam" id="PF00924"/>
    </source>
</evidence>
<dbReference type="InterPro" id="IPR006685">
    <property type="entry name" value="MscS_channel_2nd"/>
</dbReference>
<evidence type="ECO:0000256" key="4">
    <source>
        <dbReference type="ARBA" id="ARBA00022692"/>
    </source>
</evidence>
<accession>A0A3P3VQJ9</accession>
<dbReference type="Gene3D" id="3.30.70.100">
    <property type="match status" value="1"/>
</dbReference>
<feature type="domain" description="Mechanosensitive ion channel MscS" evidence="10">
    <location>
        <begin position="509"/>
        <end position="575"/>
    </location>
</feature>
<dbReference type="InterPro" id="IPR049142">
    <property type="entry name" value="MS_channel_1st"/>
</dbReference>
<keyword evidence="4 8" id="KW-0812">Transmembrane</keyword>
<evidence type="ECO:0008006" key="15">
    <source>
        <dbReference type="Google" id="ProtNLM"/>
    </source>
</evidence>
<keyword evidence="7" id="KW-0175">Coiled coil</keyword>
<feature type="transmembrane region" description="Helical" evidence="8">
    <location>
        <begin position="422"/>
        <end position="446"/>
    </location>
</feature>
<comment type="subcellular location">
    <subcellularLocation>
        <location evidence="1">Cell membrane</location>
        <topology evidence="1">Multi-pass membrane protein</topology>
    </subcellularLocation>
</comment>
<evidence type="ECO:0000259" key="11">
    <source>
        <dbReference type="Pfam" id="PF21082"/>
    </source>
</evidence>
<feature type="coiled-coil region" evidence="7">
    <location>
        <begin position="186"/>
        <end position="241"/>
    </location>
</feature>
<dbReference type="Pfam" id="PF00924">
    <property type="entry name" value="MS_channel_2nd"/>
    <property type="match status" value="1"/>
</dbReference>
<dbReference type="PANTHER" id="PTHR30347:SF1">
    <property type="entry name" value="MECHANOSENSITIVE CHANNEL MSCK"/>
    <property type="match status" value="1"/>
</dbReference>
<name>A0A3P3VQJ9_9GAMM</name>
<dbReference type="Gene3D" id="2.30.30.60">
    <property type="match status" value="1"/>
</dbReference>
<keyword evidence="5 8" id="KW-1133">Transmembrane helix</keyword>
<dbReference type="SUPFAM" id="SSF82861">
    <property type="entry name" value="Mechanosensitive channel protein MscS (YggB), transmembrane region"/>
    <property type="match status" value="1"/>
</dbReference>
<gene>
    <name evidence="13" type="ORF">D0544_01435</name>
</gene>
<comment type="similarity">
    <text evidence="2">Belongs to the MscS (TC 1.A.23) family.</text>
</comment>
<feature type="chain" id="PRO_5018239717" description="Mechanosensitive ion channel protein MscS" evidence="9">
    <location>
        <begin position="20"/>
        <end position="703"/>
    </location>
</feature>
<keyword evidence="9" id="KW-0732">Signal</keyword>
<feature type="domain" description="Mechanosensitive ion channel MscS C-terminal" evidence="11">
    <location>
        <begin position="585"/>
        <end position="670"/>
    </location>
</feature>
<dbReference type="SUPFAM" id="SSF50182">
    <property type="entry name" value="Sm-like ribonucleoproteins"/>
    <property type="match status" value="1"/>
</dbReference>
<dbReference type="AlphaFoldDB" id="A0A3P3VQJ9"/>
<dbReference type="EMBL" id="QWEZ01000001">
    <property type="protein sequence ID" value="RRJ83809.1"/>
    <property type="molecule type" value="Genomic_DNA"/>
</dbReference>
<organism evidence="13 14">
    <name type="scientific">Aestuariirhabdus litorea</name>
    <dbReference type="NCBI Taxonomy" id="2528527"/>
    <lineage>
        <taxon>Bacteria</taxon>
        <taxon>Pseudomonadati</taxon>
        <taxon>Pseudomonadota</taxon>
        <taxon>Gammaproteobacteria</taxon>
        <taxon>Oceanospirillales</taxon>
        <taxon>Aestuariirhabdaceae</taxon>
        <taxon>Aestuariirhabdus</taxon>
    </lineage>
</organism>
<dbReference type="InterPro" id="IPR010920">
    <property type="entry name" value="LSM_dom_sf"/>
</dbReference>
<keyword evidence="14" id="KW-1185">Reference proteome</keyword>
<evidence type="ECO:0000256" key="6">
    <source>
        <dbReference type="ARBA" id="ARBA00023136"/>
    </source>
</evidence>
<feature type="domain" description="Mechanosensitive ion channel transmembrane helices 2/3" evidence="12">
    <location>
        <begin position="467"/>
        <end position="507"/>
    </location>
</feature>
<reference evidence="13 14" key="2">
    <citation type="submission" date="2018-12" db="EMBL/GenBank/DDBJ databases">
        <title>Simiduia agarivorans gen. nov., sp. nov., a marine, agarolytic bacterium isolated from shallow coastal water from Keelung, Taiwan.</title>
        <authorList>
            <person name="Shieh W.Y."/>
        </authorList>
    </citation>
    <scope>NUCLEOTIDE SEQUENCE [LARGE SCALE GENOMIC DNA]</scope>
    <source>
        <strain evidence="13 14">GTF-13</strain>
    </source>
</reference>
<keyword evidence="6 8" id="KW-0472">Membrane</keyword>
<evidence type="ECO:0000256" key="8">
    <source>
        <dbReference type="SAM" id="Phobius"/>
    </source>
</evidence>
<dbReference type="InterPro" id="IPR023408">
    <property type="entry name" value="MscS_beta-dom_sf"/>
</dbReference>